<name>A0ABQ5BAH0_9ASTR</name>
<comment type="caution">
    <text evidence="1">The sequence shown here is derived from an EMBL/GenBank/DDBJ whole genome shotgun (WGS) entry which is preliminary data.</text>
</comment>
<sequence length="166" mass="19133">MIRCDSSLRSQCRSWNDTNHYNLCLKKYGWRKNAERNVNVEIFLKNQEFLAPYSSKLSLWKPLAVKILSELKGNGKILLMKMHALGQDLPFNRFKYDRVLSNSLSGGKSCTRLLRGLLEVLEISDFGLAKLFPEKRSMISMTDMRGLPILEIVGGRKNVQLKLIRK</sequence>
<protein>
    <submittedName>
        <fullName evidence="1">Uncharacterized protein</fullName>
    </submittedName>
</protein>
<evidence type="ECO:0000313" key="2">
    <source>
        <dbReference type="Proteomes" id="UP001151760"/>
    </source>
</evidence>
<accession>A0ABQ5BAH0</accession>
<reference evidence="1" key="2">
    <citation type="submission" date="2022-01" db="EMBL/GenBank/DDBJ databases">
        <authorList>
            <person name="Yamashiro T."/>
            <person name="Shiraishi A."/>
            <person name="Satake H."/>
            <person name="Nakayama K."/>
        </authorList>
    </citation>
    <scope>NUCLEOTIDE SEQUENCE</scope>
</reference>
<reference evidence="1" key="1">
    <citation type="journal article" date="2022" name="Int. J. Mol. Sci.">
        <title>Draft Genome of Tanacetum Coccineum: Genomic Comparison of Closely Related Tanacetum-Family Plants.</title>
        <authorList>
            <person name="Yamashiro T."/>
            <person name="Shiraishi A."/>
            <person name="Nakayama K."/>
            <person name="Satake H."/>
        </authorList>
    </citation>
    <scope>NUCLEOTIDE SEQUENCE</scope>
</reference>
<dbReference type="EMBL" id="BQNB010013017">
    <property type="protein sequence ID" value="GJT10813.1"/>
    <property type="molecule type" value="Genomic_DNA"/>
</dbReference>
<gene>
    <name evidence="1" type="ORF">Tco_0857855</name>
</gene>
<keyword evidence="2" id="KW-1185">Reference proteome</keyword>
<evidence type="ECO:0000313" key="1">
    <source>
        <dbReference type="EMBL" id="GJT10813.1"/>
    </source>
</evidence>
<proteinExistence type="predicted"/>
<organism evidence="1 2">
    <name type="scientific">Tanacetum coccineum</name>
    <dbReference type="NCBI Taxonomy" id="301880"/>
    <lineage>
        <taxon>Eukaryota</taxon>
        <taxon>Viridiplantae</taxon>
        <taxon>Streptophyta</taxon>
        <taxon>Embryophyta</taxon>
        <taxon>Tracheophyta</taxon>
        <taxon>Spermatophyta</taxon>
        <taxon>Magnoliopsida</taxon>
        <taxon>eudicotyledons</taxon>
        <taxon>Gunneridae</taxon>
        <taxon>Pentapetalae</taxon>
        <taxon>asterids</taxon>
        <taxon>campanulids</taxon>
        <taxon>Asterales</taxon>
        <taxon>Asteraceae</taxon>
        <taxon>Asteroideae</taxon>
        <taxon>Anthemideae</taxon>
        <taxon>Anthemidinae</taxon>
        <taxon>Tanacetum</taxon>
    </lineage>
</organism>
<dbReference type="Proteomes" id="UP001151760">
    <property type="component" value="Unassembled WGS sequence"/>
</dbReference>